<sequence>MTFNLAASAAAINFFLRLSATFISGLASAGIHQPHINKQLPQTAQRRIQRRRQRLASDQLRLAQRQQFTLVGHAQRLILRRCQRGNYTQHQPQQRPLHVS</sequence>
<accession>A0ABW8DPT8</accession>
<keyword evidence="1" id="KW-0732">Signal</keyword>
<evidence type="ECO:0008006" key="4">
    <source>
        <dbReference type="Google" id="ProtNLM"/>
    </source>
</evidence>
<protein>
    <recommendedName>
        <fullName evidence="4">Secreted protein</fullName>
    </recommendedName>
</protein>
<gene>
    <name evidence="2" type="ORF">ACIOUF_18265</name>
</gene>
<feature type="chain" id="PRO_5045616902" description="Secreted protein" evidence="1">
    <location>
        <begin position="30"/>
        <end position="100"/>
    </location>
</feature>
<proteinExistence type="predicted"/>
<reference evidence="2 3" key="1">
    <citation type="submission" date="2024-10" db="EMBL/GenBank/DDBJ databases">
        <title>The Natural Products Discovery Center: Release of the First 8490 Sequenced Strains for Exploring Actinobacteria Biosynthetic Diversity.</title>
        <authorList>
            <person name="Kalkreuter E."/>
            <person name="Kautsar S.A."/>
            <person name="Yang D."/>
            <person name="Bader C.D."/>
            <person name="Teijaro C.N."/>
            <person name="Fluegel L."/>
            <person name="Davis C.M."/>
            <person name="Simpson J.R."/>
            <person name="Lauterbach L."/>
            <person name="Steele A.D."/>
            <person name="Gui C."/>
            <person name="Meng S."/>
            <person name="Li G."/>
            <person name="Viehrig K."/>
            <person name="Ye F."/>
            <person name="Su P."/>
            <person name="Kiefer A.F."/>
            <person name="Nichols A."/>
            <person name="Cepeda A.J."/>
            <person name="Yan W."/>
            <person name="Fan B."/>
            <person name="Jiang Y."/>
            <person name="Adhikari A."/>
            <person name="Zheng C.-J."/>
            <person name="Schuster L."/>
            <person name="Cowan T.M."/>
            <person name="Smanski M.J."/>
            <person name="Chevrette M.G."/>
            <person name="De Carvalho L.P.S."/>
            <person name="Shen B."/>
        </authorList>
    </citation>
    <scope>NUCLEOTIDE SEQUENCE [LARGE SCALE GENOMIC DNA]</scope>
    <source>
        <strain evidence="2 3">NPDC087689</strain>
    </source>
</reference>
<dbReference type="RefSeq" id="WP_401232662.1">
    <property type="nucleotide sequence ID" value="NZ_JBIUVY010000032.1"/>
</dbReference>
<feature type="signal peptide" evidence="1">
    <location>
        <begin position="1"/>
        <end position="29"/>
    </location>
</feature>
<dbReference type="EMBL" id="JBIUVY010000032">
    <property type="protein sequence ID" value="MFJ2288277.1"/>
    <property type="molecule type" value="Genomic_DNA"/>
</dbReference>
<evidence type="ECO:0000256" key="1">
    <source>
        <dbReference type="SAM" id="SignalP"/>
    </source>
</evidence>
<comment type="caution">
    <text evidence="2">The sequence shown here is derived from an EMBL/GenBank/DDBJ whole genome shotgun (WGS) entry which is preliminary data.</text>
</comment>
<evidence type="ECO:0000313" key="2">
    <source>
        <dbReference type="EMBL" id="MFJ2288277.1"/>
    </source>
</evidence>
<keyword evidence="3" id="KW-1185">Reference proteome</keyword>
<evidence type="ECO:0000313" key="3">
    <source>
        <dbReference type="Proteomes" id="UP001617296"/>
    </source>
</evidence>
<dbReference type="Proteomes" id="UP001617296">
    <property type="component" value="Unassembled WGS sequence"/>
</dbReference>
<name>A0ABW8DPT8_9PSED</name>
<organism evidence="2 3">
    <name type="scientific">Pseudomonas iridis</name>
    <dbReference type="NCBI Taxonomy" id="2710587"/>
    <lineage>
        <taxon>Bacteria</taxon>
        <taxon>Pseudomonadati</taxon>
        <taxon>Pseudomonadota</taxon>
        <taxon>Gammaproteobacteria</taxon>
        <taxon>Pseudomonadales</taxon>
        <taxon>Pseudomonadaceae</taxon>
        <taxon>Pseudomonas</taxon>
    </lineage>
</organism>